<sequence length="277" mass="29046">MSETEARIDPLARIEAGAVLGAGVEIGPFCTVGPNVVLGAGVRLISHVAISGHTTIGEGSTIYPFASLGFAPQSLGYKGEPTRLVIGRNCTVREHVTMNTGTAGGHQETVVGDNCLFMVNSHVAHDCIVGNNVIFANNATLAGHVSVGNNVFLGGMAAIHQFVRIGDNAIVGGLCGLQHDLIPFGAMIYGRSGLGGLNIIGMKRRGLGRPQIHALRAAYRELFYSAGTLGERAARVAERYADDANVMHVVDFVRNGGKRRLTVPDDTADHVAEPDAA</sequence>
<keyword evidence="2 8" id="KW-0444">Lipid biosynthesis</keyword>
<keyword evidence="5 8" id="KW-0677">Repeat</keyword>
<reference evidence="11" key="1">
    <citation type="submission" date="2016-10" db="EMBL/GenBank/DDBJ databases">
        <authorList>
            <person name="Varghese N."/>
            <person name="Submissions S."/>
        </authorList>
    </citation>
    <scope>NUCLEOTIDE SEQUENCE [LARGE SCALE GENOMIC DNA]</scope>
    <source>
        <strain evidence="11">CGMCC 1.1761</strain>
    </source>
</reference>
<dbReference type="PANTHER" id="PTHR43480:SF1">
    <property type="entry name" value="ACYL-[ACYL-CARRIER-PROTEIN]--UDP-N-ACETYLGLUCOSAMINE O-ACYLTRANSFERASE, MITOCHONDRIAL-RELATED"/>
    <property type="match status" value="1"/>
</dbReference>
<dbReference type="InterPro" id="IPR011004">
    <property type="entry name" value="Trimer_LpxA-like_sf"/>
</dbReference>
<comment type="similarity">
    <text evidence="8">Belongs to the transferase hexapeptide repeat family. LpxA subfamily.</text>
</comment>
<dbReference type="Gene3D" id="2.160.10.10">
    <property type="entry name" value="Hexapeptide repeat proteins"/>
    <property type="match status" value="1"/>
</dbReference>
<evidence type="ECO:0000259" key="9">
    <source>
        <dbReference type="Pfam" id="PF13720"/>
    </source>
</evidence>
<dbReference type="Pfam" id="PF00132">
    <property type="entry name" value="Hexapep"/>
    <property type="match status" value="2"/>
</dbReference>
<dbReference type="UniPathway" id="UPA00359">
    <property type="reaction ID" value="UER00477"/>
</dbReference>
<dbReference type="NCBIfam" id="NF003657">
    <property type="entry name" value="PRK05289.1"/>
    <property type="match status" value="1"/>
</dbReference>
<keyword evidence="4 8" id="KW-0808">Transferase</keyword>
<evidence type="ECO:0000256" key="6">
    <source>
        <dbReference type="ARBA" id="ARBA00023098"/>
    </source>
</evidence>
<dbReference type="GO" id="GO:0005737">
    <property type="term" value="C:cytoplasm"/>
    <property type="evidence" value="ECO:0007669"/>
    <property type="project" value="UniProtKB-SubCell"/>
</dbReference>
<evidence type="ECO:0000313" key="10">
    <source>
        <dbReference type="EMBL" id="SCW41578.1"/>
    </source>
</evidence>
<accession>A0A1G4QB66</accession>
<dbReference type="GO" id="GO:0016020">
    <property type="term" value="C:membrane"/>
    <property type="evidence" value="ECO:0007669"/>
    <property type="project" value="GOC"/>
</dbReference>
<dbReference type="InterPro" id="IPR037157">
    <property type="entry name" value="Acetyltransf_C_sf"/>
</dbReference>
<comment type="pathway">
    <text evidence="8">Glycolipid biosynthesis; lipid IV(A) biosynthesis; lipid IV(A) from (3R)-3-hydroxytetradecanoyl-[acyl-carrier-protein] and UDP-N-acetyl-alpha-D-glucosamine: step 1/6.</text>
</comment>
<protein>
    <recommendedName>
        <fullName evidence="8">Acyl-[acyl-carrier-protein]--UDP-N-acetylglucosamine O-acyltransferase</fullName>
        <shortName evidence="8">UDP-N-acetylglucosamine acyltransferase</shortName>
        <ecNumber evidence="8">2.3.1.129</ecNumber>
    </recommendedName>
</protein>
<feature type="domain" description="UDP N-acetylglucosamine O-acyltransferase C-terminal" evidence="9">
    <location>
        <begin position="180"/>
        <end position="256"/>
    </location>
</feature>
<name>A0A1G4QB66_9HYPH</name>
<dbReference type="EC" id="2.3.1.129" evidence="8"/>
<dbReference type="AlphaFoldDB" id="A0A1G4QB66"/>
<keyword evidence="6 8" id="KW-0443">Lipid metabolism</keyword>
<dbReference type="HAMAP" id="MF_00387">
    <property type="entry name" value="LpxA"/>
    <property type="match status" value="1"/>
</dbReference>
<evidence type="ECO:0000256" key="4">
    <source>
        <dbReference type="ARBA" id="ARBA00022679"/>
    </source>
</evidence>
<dbReference type="STRING" id="177413.SAMN05660859_1073"/>
<evidence type="ECO:0000256" key="1">
    <source>
        <dbReference type="ARBA" id="ARBA00022490"/>
    </source>
</evidence>
<comment type="subunit">
    <text evidence="8">Homotrimer.</text>
</comment>
<keyword evidence="7 8" id="KW-0012">Acyltransferase</keyword>
<dbReference type="SUPFAM" id="SSF51161">
    <property type="entry name" value="Trimeric LpxA-like enzymes"/>
    <property type="match status" value="1"/>
</dbReference>
<dbReference type="Proteomes" id="UP000198889">
    <property type="component" value="Unassembled WGS sequence"/>
</dbReference>
<dbReference type="InterPro" id="IPR029098">
    <property type="entry name" value="Acetyltransf_C"/>
</dbReference>
<dbReference type="PANTHER" id="PTHR43480">
    <property type="entry name" value="ACYL-[ACYL-CARRIER-PROTEIN]--UDP-N-ACETYLGLUCOSAMINE O-ACYLTRANSFERASE"/>
    <property type="match status" value="1"/>
</dbReference>
<dbReference type="InterPro" id="IPR001451">
    <property type="entry name" value="Hexapep"/>
</dbReference>
<dbReference type="EMBL" id="FMTP01000001">
    <property type="protein sequence ID" value="SCW41578.1"/>
    <property type="molecule type" value="Genomic_DNA"/>
</dbReference>
<keyword evidence="1 8" id="KW-0963">Cytoplasm</keyword>
<dbReference type="RefSeq" id="WP_091436735.1">
    <property type="nucleotide sequence ID" value="NZ_FMTP01000001.1"/>
</dbReference>
<evidence type="ECO:0000256" key="3">
    <source>
        <dbReference type="ARBA" id="ARBA00022556"/>
    </source>
</evidence>
<comment type="catalytic activity">
    <reaction evidence="8">
        <text>a (3R)-hydroxyacyl-[ACP] + UDP-N-acetyl-alpha-D-glucosamine = a UDP-3-O-[(3R)-3-hydroxyacyl]-N-acetyl-alpha-D-glucosamine + holo-[ACP]</text>
        <dbReference type="Rhea" id="RHEA:67812"/>
        <dbReference type="Rhea" id="RHEA-COMP:9685"/>
        <dbReference type="Rhea" id="RHEA-COMP:9945"/>
        <dbReference type="ChEBI" id="CHEBI:57705"/>
        <dbReference type="ChEBI" id="CHEBI:64479"/>
        <dbReference type="ChEBI" id="CHEBI:78827"/>
        <dbReference type="ChEBI" id="CHEBI:173225"/>
        <dbReference type="EC" id="2.3.1.129"/>
    </reaction>
</comment>
<comment type="subcellular location">
    <subcellularLocation>
        <location evidence="8">Cytoplasm</location>
    </subcellularLocation>
</comment>
<dbReference type="CDD" id="cd03351">
    <property type="entry name" value="LbH_UDP-GlcNAc_AT"/>
    <property type="match status" value="1"/>
</dbReference>
<gene>
    <name evidence="8" type="primary">lpxA</name>
    <name evidence="10" type="ORF">SAMN05660859_1073</name>
</gene>
<dbReference type="GO" id="GO:0008780">
    <property type="term" value="F:acyl-[acyl-carrier-protein]-UDP-N-acetylglucosamine O-acyltransferase activity"/>
    <property type="evidence" value="ECO:0007669"/>
    <property type="project" value="UniProtKB-UniRule"/>
</dbReference>
<dbReference type="GO" id="GO:0009245">
    <property type="term" value="P:lipid A biosynthetic process"/>
    <property type="evidence" value="ECO:0007669"/>
    <property type="project" value="UniProtKB-UniRule"/>
</dbReference>
<keyword evidence="11" id="KW-1185">Reference proteome</keyword>
<evidence type="ECO:0000256" key="5">
    <source>
        <dbReference type="ARBA" id="ARBA00022737"/>
    </source>
</evidence>
<keyword evidence="3 8" id="KW-0441">Lipid A biosynthesis</keyword>
<proteinExistence type="inferred from homology"/>
<dbReference type="PIRSF" id="PIRSF000456">
    <property type="entry name" value="UDP-GlcNAc_acltr"/>
    <property type="match status" value="1"/>
</dbReference>
<evidence type="ECO:0000256" key="8">
    <source>
        <dbReference type="HAMAP-Rule" id="MF_00387"/>
    </source>
</evidence>
<dbReference type="InterPro" id="IPR018357">
    <property type="entry name" value="Hexapep_transf_CS"/>
</dbReference>
<dbReference type="PROSITE" id="PS00101">
    <property type="entry name" value="HEXAPEP_TRANSFERASES"/>
    <property type="match status" value="1"/>
</dbReference>
<dbReference type="Gene3D" id="1.20.1180.10">
    <property type="entry name" value="Udp N-acetylglucosamine O-acyltransferase, C-terminal domain"/>
    <property type="match status" value="1"/>
</dbReference>
<dbReference type="InterPro" id="IPR010137">
    <property type="entry name" value="Lipid_A_LpxA"/>
</dbReference>
<evidence type="ECO:0000256" key="7">
    <source>
        <dbReference type="ARBA" id="ARBA00023315"/>
    </source>
</evidence>
<dbReference type="NCBIfam" id="TIGR01852">
    <property type="entry name" value="lipid_A_lpxA"/>
    <property type="match status" value="1"/>
</dbReference>
<evidence type="ECO:0000313" key="11">
    <source>
        <dbReference type="Proteomes" id="UP000198889"/>
    </source>
</evidence>
<organism evidence="10 11">
    <name type="scientific">Ancylobacter rudongensis</name>
    <dbReference type="NCBI Taxonomy" id="177413"/>
    <lineage>
        <taxon>Bacteria</taxon>
        <taxon>Pseudomonadati</taxon>
        <taxon>Pseudomonadota</taxon>
        <taxon>Alphaproteobacteria</taxon>
        <taxon>Hyphomicrobiales</taxon>
        <taxon>Xanthobacteraceae</taxon>
        <taxon>Ancylobacter</taxon>
    </lineage>
</organism>
<comment type="function">
    <text evidence="8">Involved in the biosynthesis of lipid A, a phosphorylated glycolipid that anchors the lipopolysaccharide to the outer membrane of the cell.</text>
</comment>
<dbReference type="Pfam" id="PF13720">
    <property type="entry name" value="Acetyltransf_11"/>
    <property type="match status" value="1"/>
</dbReference>
<evidence type="ECO:0000256" key="2">
    <source>
        <dbReference type="ARBA" id="ARBA00022516"/>
    </source>
</evidence>